<evidence type="ECO:0000313" key="1">
    <source>
        <dbReference type="EMBL" id="OPH57002.1"/>
    </source>
</evidence>
<dbReference type="EMBL" id="MBTG01000014">
    <property type="protein sequence ID" value="OPH57002.1"/>
    <property type="molecule type" value="Genomic_DNA"/>
</dbReference>
<gene>
    <name evidence="1" type="ORF">BC351_26710</name>
</gene>
<dbReference type="Proteomes" id="UP000190626">
    <property type="component" value="Unassembled WGS sequence"/>
</dbReference>
<dbReference type="AlphaFoldDB" id="A0A1V4HJG4"/>
<dbReference type="OrthoDB" id="2619597at2"/>
<proteinExistence type="predicted"/>
<organism evidence="1 2">
    <name type="scientific">Paenibacillus ferrarius</name>
    <dbReference type="NCBI Taxonomy" id="1469647"/>
    <lineage>
        <taxon>Bacteria</taxon>
        <taxon>Bacillati</taxon>
        <taxon>Bacillota</taxon>
        <taxon>Bacilli</taxon>
        <taxon>Bacillales</taxon>
        <taxon>Paenibacillaceae</taxon>
        <taxon>Paenibacillus</taxon>
    </lineage>
</organism>
<protein>
    <submittedName>
        <fullName evidence="1">Uncharacterized protein</fullName>
    </submittedName>
</protein>
<keyword evidence="2" id="KW-1185">Reference proteome</keyword>
<comment type="caution">
    <text evidence="1">The sequence shown here is derived from an EMBL/GenBank/DDBJ whole genome shotgun (WGS) entry which is preliminary data.</text>
</comment>
<sequence length="89" mass="10991">MFDQDEILAWENETTVKKTFIKTKRYKDPRIEKLKEVRKGIKAVHYNKEIKSCRKDHYRLYRNKMTKLVRSENFDMIVSYKRTSGWLTW</sequence>
<accession>A0A1V4HJG4</accession>
<reference evidence="2" key="1">
    <citation type="submission" date="2016-07" db="EMBL/GenBank/DDBJ databases">
        <authorList>
            <person name="Florea S."/>
            <person name="Webb J.S."/>
            <person name="Jaromczyk J."/>
            <person name="Schardl C.L."/>
        </authorList>
    </citation>
    <scope>NUCLEOTIDE SEQUENCE [LARGE SCALE GENOMIC DNA]</scope>
    <source>
        <strain evidence="2">CY1</strain>
    </source>
</reference>
<evidence type="ECO:0000313" key="2">
    <source>
        <dbReference type="Proteomes" id="UP000190626"/>
    </source>
</evidence>
<dbReference type="RefSeq" id="WP_079413991.1">
    <property type="nucleotide sequence ID" value="NZ_MBTG01000014.1"/>
</dbReference>
<name>A0A1V4HJG4_9BACL</name>